<proteinExistence type="predicted"/>
<keyword evidence="1" id="KW-0472">Membrane</keyword>
<keyword evidence="1" id="KW-1133">Transmembrane helix</keyword>
<evidence type="ECO:0000313" key="2">
    <source>
        <dbReference type="EMBL" id="NDV44121.1"/>
    </source>
</evidence>
<evidence type="ECO:0008006" key="4">
    <source>
        <dbReference type="Google" id="ProtNLM"/>
    </source>
</evidence>
<dbReference type="Proteomes" id="UP000468707">
    <property type="component" value="Unassembled WGS sequence"/>
</dbReference>
<protein>
    <recommendedName>
        <fullName evidence="4">DUF2953 domain-containing protein</fullName>
    </recommendedName>
</protein>
<gene>
    <name evidence="2" type="ORF">GTK07_12350</name>
</gene>
<keyword evidence="1" id="KW-0812">Transmembrane</keyword>
<reference evidence="2 3" key="1">
    <citation type="submission" date="2020-01" db="EMBL/GenBank/DDBJ databases">
        <title>Muricauda sediminis sp.nov. 40Bstr401.</title>
        <authorList>
            <person name="Xue Z."/>
            <person name="Zhu S."/>
            <person name="Ren N."/>
            <person name="Chen T."/>
            <person name="Chen X."/>
            <person name="Chen J."/>
            <person name="Yang J."/>
        </authorList>
    </citation>
    <scope>NUCLEOTIDE SEQUENCE [LARGE SCALE GENOMIC DNA]</scope>
    <source>
        <strain evidence="2 3">40Bstr401</strain>
    </source>
</reference>
<dbReference type="EMBL" id="JAAAMI010000005">
    <property type="protein sequence ID" value="NDV44121.1"/>
    <property type="molecule type" value="Genomic_DNA"/>
</dbReference>
<sequence>MILYALILFVVLLVLGLLFIPIQIYIDTDSARYFLRLKGLVRLSFEPDEKEIVRVRMRFLFVERSFYPITDSHTSRKKHGKDKKMGSGRRLGFRKVIRLLKSFKVREFAWEMDTGDYITNAKMYPAFAFMDHYWGHCNINFQDRNHLRVDLRNRPIWIIKSIV</sequence>
<dbReference type="RefSeq" id="WP_163635544.1">
    <property type="nucleotide sequence ID" value="NZ_JAAAMI010000005.1"/>
</dbReference>
<keyword evidence="3" id="KW-1185">Reference proteome</keyword>
<dbReference type="AlphaFoldDB" id="A0A6I5L325"/>
<comment type="caution">
    <text evidence="2">The sequence shown here is derived from an EMBL/GenBank/DDBJ whole genome shotgun (WGS) entry which is preliminary data.</text>
</comment>
<evidence type="ECO:0000313" key="3">
    <source>
        <dbReference type="Proteomes" id="UP000468707"/>
    </source>
</evidence>
<evidence type="ECO:0000256" key="1">
    <source>
        <dbReference type="SAM" id="Phobius"/>
    </source>
</evidence>
<feature type="transmembrane region" description="Helical" evidence="1">
    <location>
        <begin position="6"/>
        <end position="26"/>
    </location>
</feature>
<organism evidence="2 3">
    <name type="scientific">Flagellimonas sediminis</name>
    <dbReference type="NCBI Taxonomy" id="2696468"/>
    <lineage>
        <taxon>Bacteria</taxon>
        <taxon>Pseudomonadati</taxon>
        <taxon>Bacteroidota</taxon>
        <taxon>Flavobacteriia</taxon>
        <taxon>Flavobacteriales</taxon>
        <taxon>Flavobacteriaceae</taxon>
        <taxon>Flagellimonas</taxon>
    </lineage>
</organism>
<accession>A0A6I5L325</accession>
<name>A0A6I5L325_9FLAO</name>